<evidence type="ECO:0000256" key="3">
    <source>
        <dbReference type="ARBA" id="ARBA00022729"/>
    </source>
</evidence>
<organism evidence="6 7">
    <name type="scientific">Ceratodon purpureus</name>
    <name type="common">Fire moss</name>
    <name type="synonym">Dicranum purpureum</name>
    <dbReference type="NCBI Taxonomy" id="3225"/>
    <lineage>
        <taxon>Eukaryota</taxon>
        <taxon>Viridiplantae</taxon>
        <taxon>Streptophyta</taxon>
        <taxon>Embryophyta</taxon>
        <taxon>Bryophyta</taxon>
        <taxon>Bryophytina</taxon>
        <taxon>Bryopsida</taxon>
        <taxon>Dicranidae</taxon>
        <taxon>Pseudoditrichales</taxon>
        <taxon>Ditrichaceae</taxon>
        <taxon>Ceratodon</taxon>
    </lineage>
</organism>
<protein>
    <submittedName>
        <fullName evidence="6">Uncharacterized protein</fullName>
    </submittedName>
</protein>
<dbReference type="PANTHER" id="PTHR31279:SF54">
    <property type="entry name" value="PROTEIN EXORDIUM-RELATED"/>
    <property type="match status" value="1"/>
</dbReference>
<dbReference type="EMBL" id="CM026427">
    <property type="protein sequence ID" value="KAG0569889.1"/>
    <property type="molecule type" value="Genomic_DNA"/>
</dbReference>
<sequence>MAMVNVEMVVVFLLVCVSAVGAGRNPMFSVLDVGGGGRGGDGDVDHPMMSILEEGGESGVEEDSAPVRAVFDLHYHSGPLLSGPAGLDVYVIWYGSFSSEQRSTILDFFASFQESADLAPSVSSWWKTTAAYKDFANTGVAPSVKLAGEMSNTGYSLGRKLTRWEIEFLVLDSLNSFAADSKSVYLVLTADDVLVDGFCRSSCASHSFVAASAITRGHQLPYAWVGNAATQCPGKCAWPFALPLYGPKGFEPLVAPNGDVGADGMIINIANMLAGTATDPYINAWYQGDARAPLEAGTACAGIYGEGAYPGFPGELLKEHVSGASYNVGGVNKRKFLLPALWDPVTRTCAPPS</sequence>
<dbReference type="GO" id="GO:0005576">
    <property type="term" value="C:extracellular region"/>
    <property type="evidence" value="ECO:0007669"/>
    <property type="project" value="UniProtKB-SubCell"/>
</dbReference>
<evidence type="ECO:0000313" key="7">
    <source>
        <dbReference type="Proteomes" id="UP000822688"/>
    </source>
</evidence>
<evidence type="ECO:0000256" key="1">
    <source>
        <dbReference type="ARBA" id="ARBA00004613"/>
    </source>
</evidence>
<dbReference type="Proteomes" id="UP000822688">
    <property type="component" value="Chromosome 6"/>
</dbReference>
<feature type="signal peptide" evidence="5">
    <location>
        <begin position="1"/>
        <end position="22"/>
    </location>
</feature>
<reference evidence="6 7" key="1">
    <citation type="submission" date="2020-06" db="EMBL/GenBank/DDBJ databases">
        <title>WGS assembly of Ceratodon purpureus strain R40.</title>
        <authorList>
            <person name="Carey S.B."/>
            <person name="Jenkins J."/>
            <person name="Shu S."/>
            <person name="Lovell J.T."/>
            <person name="Sreedasyam A."/>
            <person name="Maumus F."/>
            <person name="Tiley G.P."/>
            <person name="Fernandez-Pozo N."/>
            <person name="Barry K."/>
            <person name="Chen C."/>
            <person name="Wang M."/>
            <person name="Lipzen A."/>
            <person name="Daum C."/>
            <person name="Saski C.A."/>
            <person name="Payton A.C."/>
            <person name="Mcbreen J.C."/>
            <person name="Conrad R.E."/>
            <person name="Kollar L.M."/>
            <person name="Olsson S."/>
            <person name="Huttunen S."/>
            <person name="Landis J.B."/>
            <person name="Wickett N.J."/>
            <person name="Johnson M.G."/>
            <person name="Rensing S.A."/>
            <person name="Grimwood J."/>
            <person name="Schmutz J."/>
            <person name="Mcdaniel S.F."/>
        </authorList>
    </citation>
    <scope>NUCLEOTIDE SEQUENCE [LARGE SCALE GENOMIC DNA]</scope>
    <source>
        <strain evidence="6 7">R40</strain>
    </source>
</reference>
<evidence type="ECO:0000313" key="6">
    <source>
        <dbReference type="EMBL" id="KAG0569889.1"/>
    </source>
</evidence>
<keyword evidence="2" id="KW-0964">Secreted</keyword>
<keyword evidence="3 5" id="KW-0732">Signal</keyword>
<comment type="similarity">
    <text evidence="4">Belongs to the EXORDIUM family.</text>
</comment>
<dbReference type="InterPro" id="IPR006766">
    <property type="entry name" value="EXORDIUM-like"/>
</dbReference>
<name>A0A8T0HHT4_CERPU</name>
<evidence type="ECO:0000256" key="4">
    <source>
        <dbReference type="ARBA" id="ARBA00023591"/>
    </source>
</evidence>
<proteinExistence type="inferred from homology"/>
<accession>A0A8T0HHT4</accession>
<dbReference type="PANTHER" id="PTHR31279">
    <property type="entry name" value="PROTEIN EXORDIUM-LIKE 5"/>
    <property type="match status" value="1"/>
</dbReference>
<keyword evidence="7" id="KW-1185">Reference proteome</keyword>
<gene>
    <name evidence="6" type="ORF">KC19_6G123500</name>
</gene>
<evidence type="ECO:0000256" key="2">
    <source>
        <dbReference type="ARBA" id="ARBA00022525"/>
    </source>
</evidence>
<dbReference type="AlphaFoldDB" id="A0A8T0HHT4"/>
<comment type="subcellular location">
    <subcellularLocation>
        <location evidence="1">Secreted</location>
    </subcellularLocation>
</comment>
<evidence type="ECO:0000256" key="5">
    <source>
        <dbReference type="SAM" id="SignalP"/>
    </source>
</evidence>
<feature type="chain" id="PRO_5035801533" evidence="5">
    <location>
        <begin position="23"/>
        <end position="353"/>
    </location>
</feature>
<dbReference type="Pfam" id="PF04674">
    <property type="entry name" value="Phi_1"/>
    <property type="match status" value="1"/>
</dbReference>
<comment type="caution">
    <text evidence="6">The sequence shown here is derived from an EMBL/GenBank/DDBJ whole genome shotgun (WGS) entry which is preliminary data.</text>
</comment>